<feature type="compositionally biased region" description="Basic and acidic residues" evidence="1">
    <location>
        <begin position="398"/>
        <end position="407"/>
    </location>
</feature>
<proteinExistence type="predicted"/>
<feature type="compositionally biased region" description="Polar residues" evidence="1">
    <location>
        <begin position="372"/>
        <end position="383"/>
    </location>
</feature>
<accession>A0A4R9GX07</accession>
<dbReference type="Proteomes" id="UP000298097">
    <property type="component" value="Unassembled WGS sequence"/>
</dbReference>
<dbReference type="RefSeq" id="WP_135775964.1">
    <property type="nucleotide sequence ID" value="NZ_RQEY01000024.1"/>
</dbReference>
<organism evidence="2 3">
    <name type="scientific">Leptospira andrefontaineae</name>
    <dbReference type="NCBI Taxonomy" id="2484976"/>
    <lineage>
        <taxon>Bacteria</taxon>
        <taxon>Pseudomonadati</taxon>
        <taxon>Spirochaetota</taxon>
        <taxon>Spirochaetia</taxon>
        <taxon>Leptospirales</taxon>
        <taxon>Leptospiraceae</taxon>
        <taxon>Leptospira</taxon>
    </lineage>
</organism>
<evidence type="ECO:0000256" key="1">
    <source>
        <dbReference type="SAM" id="MobiDB-lite"/>
    </source>
</evidence>
<gene>
    <name evidence="2" type="ORF">EHO65_18145</name>
</gene>
<dbReference type="AlphaFoldDB" id="A0A4R9GX07"/>
<feature type="compositionally biased region" description="Polar residues" evidence="1">
    <location>
        <begin position="302"/>
        <end position="323"/>
    </location>
</feature>
<feature type="compositionally biased region" description="Low complexity" evidence="1">
    <location>
        <begin position="335"/>
        <end position="357"/>
    </location>
</feature>
<feature type="region of interest" description="Disordered" evidence="1">
    <location>
        <begin position="302"/>
        <end position="357"/>
    </location>
</feature>
<feature type="region of interest" description="Disordered" evidence="1">
    <location>
        <begin position="372"/>
        <end position="418"/>
    </location>
</feature>
<sequence length="563" mass="62339">MAISTSTKHLISIDLIPASHETFKALHYRRDPIQKSTFVKKDASGRERKYVVGTSSGSLKRDAHTERMTDKCVKGFEQQSKEKSILLVHPHTDNLLENQIGILDDTQSFIDEQGEWKTVFRLFDDFDVEDNPNFDIAYVKKAKQFWAMTRGEEPYKRPTRICQFSIQGLLDEKDVIKTESGNDLDWIEIDAVAAVTRGAYPQEDFSTIEKVFKQFHSAKEGKPKPVSKGELSEEIQARDRVRNFYDETWETESALSKKEQEVLESEDTPENKQARLTALYDEYRDLRLGMFAKYNFNFPDNENESTADSATGDNMGDQATSTDPSDEDKNKDNAGGDPAAGGQQPASDDQKQALAQQVQQALNQLGEIFNTLLNPGQGSTEQATAAKESEDGKQDDDPEKKKNKDAVSEMADPNVESEINKTAANLKKLGVPDNEIKRITGEIRKAANPMLGMNSELAVLKKQLADQNNVLVGLCDIFDKIATVGIVNKQAPPPKQGGQSGQPATVGQNAEVVIKALSAPLATLGVELVAKPQDQSQPPNAQTTVKELRETLKKSFPGEKSNG</sequence>
<evidence type="ECO:0000313" key="2">
    <source>
        <dbReference type="EMBL" id="TGK36227.1"/>
    </source>
</evidence>
<reference evidence="2" key="1">
    <citation type="journal article" date="2019" name="PLoS Negl. Trop. Dis.">
        <title>Revisiting the worldwide diversity of Leptospira species in the environment.</title>
        <authorList>
            <person name="Vincent A.T."/>
            <person name="Schiettekatte O."/>
            <person name="Bourhy P."/>
            <person name="Veyrier F.J."/>
            <person name="Picardeau M."/>
        </authorList>
    </citation>
    <scope>NUCLEOTIDE SEQUENCE [LARGE SCALE GENOMIC DNA]</scope>
    <source>
        <strain evidence="2">201800301</strain>
    </source>
</reference>
<evidence type="ECO:0000313" key="3">
    <source>
        <dbReference type="Proteomes" id="UP000298097"/>
    </source>
</evidence>
<dbReference type="EMBL" id="RQEY01000024">
    <property type="protein sequence ID" value="TGK36227.1"/>
    <property type="molecule type" value="Genomic_DNA"/>
</dbReference>
<name>A0A4R9GX07_9LEPT</name>
<feature type="region of interest" description="Disordered" evidence="1">
    <location>
        <begin position="253"/>
        <end position="273"/>
    </location>
</feature>
<protein>
    <submittedName>
        <fullName evidence="2">Uncharacterized protein</fullName>
    </submittedName>
</protein>
<keyword evidence="3" id="KW-1185">Reference proteome</keyword>
<dbReference type="OrthoDB" id="9990437at2"/>
<comment type="caution">
    <text evidence="2">The sequence shown here is derived from an EMBL/GenBank/DDBJ whole genome shotgun (WGS) entry which is preliminary data.</text>
</comment>